<feature type="domain" description="T9SS-like galactose binding" evidence="4">
    <location>
        <begin position="285"/>
        <end position="414"/>
    </location>
</feature>
<keyword evidence="7" id="KW-1185">Reference proteome</keyword>
<evidence type="ECO:0000259" key="3">
    <source>
        <dbReference type="Pfam" id="PF18962"/>
    </source>
</evidence>
<dbReference type="EMBL" id="RCCB01000011">
    <property type="protein sequence ID" value="RLJ30183.1"/>
    <property type="molecule type" value="Genomic_DNA"/>
</dbReference>
<proteinExistence type="predicted"/>
<gene>
    <name evidence="5" type="ORF">B0G92_2463</name>
    <name evidence="6" type="ORF">CLV50_1587</name>
</gene>
<evidence type="ECO:0000313" key="7">
    <source>
        <dbReference type="Proteomes" id="UP000233767"/>
    </source>
</evidence>
<dbReference type="EMBL" id="PJND01000008">
    <property type="protein sequence ID" value="PKW21179.1"/>
    <property type="molecule type" value="Genomic_DNA"/>
</dbReference>
<dbReference type="AlphaFoldDB" id="A0A497UZT1"/>
<organism evidence="6 8">
    <name type="scientific">Flavobacterium lindanitolerans</name>
    <dbReference type="NCBI Taxonomy" id="428988"/>
    <lineage>
        <taxon>Bacteria</taxon>
        <taxon>Pseudomonadati</taxon>
        <taxon>Bacteroidota</taxon>
        <taxon>Flavobacteriia</taxon>
        <taxon>Flavobacteriales</taxon>
        <taxon>Flavobacteriaceae</taxon>
        <taxon>Flavobacterium</taxon>
    </lineage>
</organism>
<dbReference type="Proteomes" id="UP000275027">
    <property type="component" value="Unassembled WGS sequence"/>
</dbReference>
<dbReference type="Pfam" id="PF23759">
    <property type="entry name" value="GBD_T9SS_assoc"/>
    <property type="match status" value="2"/>
</dbReference>
<reference evidence="6 8" key="2">
    <citation type="submission" date="2018-10" db="EMBL/GenBank/DDBJ databases">
        <title>Genomic Encyclopedia of Archaeal and Bacterial Type Strains, Phase II (KMG-II): from individual species to whole genera.</title>
        <authorList>
            <person name="Goeker M."/>
        </authorList>
    </citation>
    <scope>NUCLEOTIDE SEQUENCE [LARGE SCALE GENOMIC DNA]</scope>
    <source>
        <strain evidence="6 8">DSM 21886</strain>
    </source>
</reference>
<reference evidence="5 7" key="1">
    <citation type="submission" date="2017-12" db="EMBL/GenBank/DDBJ databases">
        <title>Genomic Encyclopedia of Type Strains, Phase III (KMG-III): the genomes of soil and plant-associated and newly described type strains.</title>
        <authorList>
            <person name="Whitman W."/>
        </authorList>
    </citation>
    <scope>NUCLEOTIDE SEQUENCE [LARGE SCALE GENOMIC DNA]</scope>
    <source>
        <strain evidence="5 7">IP-10</strain>
    </source>
</reference>
<dbReference type="RefSeq" id="WP_180326437.1">
    <property type="nucleotide sequence ID" value="NZ_PJND01000008.1"/>
</dbReference>
<dbReference type="Proteomes" id="UP000233767">
    <property type="component" value="Unassembled WGS sequence"/>
</dbReference>
<name>A0A497UZT1_9FLAO</name>
<keyword evidence="1 2" id="KW-0732">Signal</keyword>
<evidence type="ECO:0000313" key="6">
    <source>
        <dbReference type="EMBL" id="RLJ30183.1"/>
    </source>
</evidence>
<accession>A0A497UZT1</accession>
<dbReference type="Pfam" id="PF18962">
    <property type="entry name" value="Por_Secre_tail"/>
    <property type="match status" value="1"/>
</dbReference>
<protein>
    <submittedName>
        <fullName evidence="5 6">Secreted protein (Por secretion system target)</fullName>
    </submittedName>
</protein>
<feature type="domain" description="Secretion system C-terminal sorting" evidence="3">
    <location>
        <begin position="707"/>
        <end position="773"/>
    </location>
</feature>
<evidence type="ECO:0000313" key="5">
    <source>
        <dbReference type="EMBL" id="PKW21179.1"/>
    </source>
</evidence>
<dbReference type="InterPro" id="IPR056600">
    <property type="entry name" value="GBD_T9SS_assoc"/>
</dbReference>
<comment type="caution">
    <text evidence="6">The sequence shown here is derived from an EMBL/GenBank/DDBJ whole genome shotgun (WGS) entry which is preliminary data.</text>
</comment>
<evidence type="ECO:0000259" key="4">
    <source>
        <dbReference type="Pfam" id="PF23759"/>
    </source>
</evidence>
<feature type="domain" description="T9SS-like galactose binding" evidence="4">
    <location>
        <begin position="424"/>
        <end position="547"/>
    </location>
</feature>
<dbReference type="NCBIfam" id="TIGR04183">
    <property type="entry name" value="Por_Secre_tail"/>
    <property type="match status" value="1"/>
</dbReference>
<dbReference type="InterPro" id="IPR026444">
    <property type="entry name" value="Secre_tail"/>
</dbReference>
<feature type="signal peptide" evidence="2">
    <location>
        <begin position="1"/>
        <end position="19"/>
    </location>
</feature>
<sequence length="776" mass="83596">MKKCYLLLALMGWQANSYSQTLNQSANWPNTAWTITGNYNEDSEAFESDPRIASSFAYNDRFSGNPHEDNIAAESPVINLSAAFANGETLLELTMPYGYRYKANDALRLEYWDAAISAWIPWGENIPGNANTSFAVSNFCSLPKTLYISEMLNISGFTTAQLTGFRYRLFYDDDPAGAAWNYGFCFDSPTLRSWSCAAPTRLTATGVGSSPITWDNVPGIAGYEYVLNTTSADPTGAGTPTLSNIFLPSNLSLPPSTKHFFHVRSVCTTSQSPWRTVSFTTSPVNDNCTAAIALTVNPTAVCTVKTAGTLESATDSDEPHVGSGRPDDDVWYTFVATATSHRIELTNITGNGSEIIVHEVLEGTCGGGLISVHLSDPDLNPTSSTPRALTIGNTYYIRVFTYASDANTQTDFDICITTPPPPPANDNCSGAYTLTVNPTATCTAVTAGSLVSATDSNEGNPEIGTPNDDVWFKFTATQTAHRVTLRNVSGMPRDLVVEILQGNCGNLTSMKISTSYANTVFGLTIGNTYYVRVFSESPDTGATTTFNVCLSIPPTGAICEKPIVVSGLPYTTTDNTINYGDDYDFPQGGESGCEGTNNHYLGGDETVYAYTPAANQTINIRIPGAPGWTAILVYTDCNAIGTGAIACANGDFEIGDREINELAVTAGTTYYILLSTQPAPQSFAYTLNITEESLGTKPFDDSSFRAYPNPVKNILNLSYKEEMTAIKAFNILGQQVLSKNINATESEVDMSALHSGTYLVKAYAGEEVRTFKVIKQ</sequence>
<feature type="chain" id="PRO_5019755773" evidence="2">
    <location>
        <begin position="20"/>
        <end position="776"/>
    </location>
</feature>
<dbReference type="Gene3D" id="2.60.120.380">
    <property type="match status" value="1"/>
</dbReference>
<evidence type="ECO:0000256" key="2">
    <source>
        <dbReference type="SAM" id="SignalP"/>
    </source>
</evidence>
<evidence type="ECO:0000256" key="1">
    <source>
        <dbReference type="ARBA" id="ARBA00022729"/>
    </source>
</evidence>
<evidence type="ECO:0000313" key="8">
    <source>
        <dbReference type="Proteomes" id="UP000275027"/>
    </source>
</evidence>